<gene>
    <name evidence="3" type="ORF">HHUB_3124</name>
</gene>
<organism evidence="3 4">
    <name type="scientific">Halobacterium hubeiense</name>
    <dbReference type="NCBI Taxonomy" id="1407499"/>
    <lineage>
        <taxon>Archaea</taxon>
        <taxon>Methanobacteriati</taxon>
        <taxon>Methanobacteriota</taxon>
        <taxon>Stenosarchaea group</taxon>
        <taxon>Halobacteria</taxon>
        <taxon>Halobacteriales</taxon>
        <taxon>Halobacteriaceae</taxon>
        <taxon>Halobacterium</taxon>
    </lineage>
</organism>
<dbReference type="GeneID" id="26659739"/>
<dbReference type="KEGG" id="hhb:Hhub_3124"/>
<feature type="compositionally biased region" description="Basic and acidic residues" evidence="2">
    <location>
        <begin position="96"/>
        <end position="110"/>
    </location>
</feature>
<keyword evidence="4" id="KW-1185">Reference proteome</keyword>
<dbReference type="OrthoDB" id="178000at2157"/>
<evidence type="ECO:0000256" key="2">
    <source>
        <dbReference type="SAM" id="MobiDB-lite"/>
    </source>
</evidence>
<evidence type="ECO:0008006" key="5">
    <source>
        <dbReference type="Google" id="ProtNLM"/>
    </source>
</evidence>
<evidence type="ECO:0000313" key="4">
    <source>
        <dbReference type="Proteomes" id="UP000066737"/>
    </source>
</evidence>
<feature type="coiled-coil region" evidence="1">
    <location>
        <begin position="178"/>
        <end position="205"/>
    </location>
</feature>
<protein>
    <recommendedName>
        <fullName evidence="5">CopG domain protein</fullName>
    </recommendedName>
</protein>
<dbReference type="Proteomes" id="UP000066737">
    <property type="component" value="Chromosome I"/>
</dbReference>
<proteinExistence type="predicted"/>
<name>A0A0U5CZQ9_9EURY</name>
<sequence length="323" mass="34573">MADGTSDAVETTLEGPVASWLSARADDLGVPPEEFLKGVLAAYREADEQTDVVTSDDLDERLAAVEDDLRADVEAVDSEFDEKIQDVRERVIQVKRDADAKAPKDHDHPDLSSQAEEALNAARDAQAEVAEVSEAARRLRERVDAGFDNFEEVLTYLRDETRDLDRKTATLATAVVSMRDSVASLAAAEARRERAERLKREANVAGVTEADCGDCGETVTVALLTAPECPFCAATFEEVEANPGWFGTDVLVTGSAPALATDEGALDDESWLGTDGETLEAMAEGGDSGDEDGPEVVHPDRVEGDAADEFGSAADRPAGERDE</sequence>
<dbReference type="STRING" id="1407499.HHUB_3124"/>
<dbReference type="EMBL" id="LN831302">
    <property type="protein sequence ID" value="CQH60049.1"/>
    <property type="molecule type" value="Genomic_DNA"/>
</dbReference>
<feature type="compositionally biased region" description="Basic and acidic residues" evidence="2">
    <location>
        <begin position="295"/>
        <end position="304"/>
    </location>
</feature>
<keyword evidence="1" id="KW-0175">Coiled coil</keyword>
<feature type="region of interest" description="Disordered" evidence="2">
    <location>
        <begin position="268"/>
        <end position="323"/>
    </location>
</feature>
<evidence type="ECO:0000313" key="3">
    <source>
        <dbReference type="EMBL" id="CQH60049.1"/>
    </source>
</evidence>
<evidence type="ECO:0000256" key="1">
    <source>
        <dbReference type="SAM" id="Coils"/>
    </source>
</evidence>
<dbReference type="AlphaFoldDB" id="A0A0U5CZQ9"/>
<reference evidence="4" key="1">
    <citation type="journal article" date="2016" name="Environ. Microbiol.">
        <title>The complete genome of a viable archaeum isolated from 123-million-year-old rock salt.</title>
        <authorList>
            <person name="Jaakkola S.T."/>
            <person name="Pfeiffer F."/>
            <person name="Ravantti J.J."/>
            <person name="Guo Q."/>
            <person name="Liu Y."/>
            <person name="Chen X."/>
            <person name="Ma H."/>
            <person name="Yang C."/>
            <person name="Oksanen H.M."/>
            <person name="Bamford D.H."/>
        </authorList>
    </citation>
    <scope>NUCLEOTIDE SEQUENCE</scope>
    <source>
        <strain evidence="4">JI20-1</strain>
    </source>
</reference>
<accession>A0A0U5CZQ9</accession>
<feature type="region of interest" description="Disordered" evidence="2">
    <location>
        <begin position="96"/>
        <end position="121"/>
    </location>
</feature>
<dbReference type="RefSeq" id="WP_059057498.1">
    <property type="nucleotide sequence ID" value="NZ_CEML01000001.1"/>
</dbReference>